<dbReference type="InterPro" id="IPR036388">
    <property type="entry name" value="WH-like_DNA-bd_sf"/>
</dbReference>
<comment type="caution">
    <text evidence="9">The sequence shown here is derived from an EMBL/GenBank/DDBJ whole genome shotgun (WGS) entry which is preliminary data.</text>
</comment>
<dbReference type="InterPro" id="IPR014284">
    <property type="entry name" value="RNA_pol_sigma-70_dom"/>
</dbReference>
<dbReference type="NCBIfam" id="TIGR02937">
    <property type="entry name" value="sigma70-ECF"/>
    <property type="match status" value="1"/>
</dbReference>
<feature type="domain" description="RNA polymerase sigma-70 region 2" evidence="7">
    <location>
        <begin position="138"/>
        <end position="204"/>
    </location>
</feature>
<dbReference type="RefSeq" id="WP_155613521.1">
    <property type="nucleotide sequence ID" value="NZ_WNZW01000021.1"/>
</dbReference>
<evidence type="ECO:0000256" key="1">
    <source>
        <dbReference type="ARBA" id="ARBA00010641"/>
    </source>
</evidence>
<dbReference type="SUPFAM" id="SSF88946">
    <property type="entry name" value="Sigma2 domain of RNA polymerase sigma factors"/>
    <property type="match status" value="1"/>
</dbReference>
<accession>A0A7X3CQQ7</accession>
<dbReference type="Pfam" id="PF04542">
    <property type="entry name" value="Sigma70_r2"/>
    <property type="match status" value="1"/>
</dbReference>
<feature type="domain" description="RNA polymerase sigma factor 70 region 4 type 2" evidence="8">
    <location>
        <begin position="234"/>
        <end position="284"/>
    </location>
</feature>
<evidence type="ECO:0000256" key="2">
    <source>
        <dbReference type="ARBA" id="ARBA00023015"/>
    </source>
</evidence>
<evidence type="ECO:0000259" key="8">
    <source>
        <dbReference type="Pfam" id="PF08281"/>
    </source>
</evidence>
<evidence type="ECO:0000256" key="4">
    <source>
        <dbReference type="ARBA" id="ARBA00023125"/>
    </source>
</evidence>
<dbReference type="AlphaFoldDB" id="A0A7X3CQQ7"/>
<feature type="region of interest" description="Disordered" evidence="6">
    <location>
        <begin position="283"/>
        <end position="309"/>
    </location>
</feature>
<gene>
    <name evidence="9" type="ORF">GNP95_24875</name>
</gene>
<keyword evidence="3" id="KW-0731">Sigma factor</keyword>
<keyword evidence="4" id="KW-0238">DNA-binding</keyword>
<dbReference type="SUPFAM" id="SSF88659">
    <property type="entry name" value="Sigma3 and sigma4 domains of RNA polymerase sigma factors"/>
    <property type="match status" value="1"/>
</dbReference>
<dbReference type="Pfam" id="PF08281">
    <property type="entry name" value="Sigma70_r4_2"/>
    <property type="match status" value="1"/>
</dbReference>
<name>A0A7X3CQQ7_9BACL</name>
<dbReference type="GO" id="GO:0016987">
    <property type="term" value="F:sigma factor activity"/>
    <property type="evidence" value="ECO:0007669"/>
    <property type="project" value="UniProtKB-KW"/>
</dbReference>
<dbReference type="InterPro" id="IPR007627">
    <property type="entry name" value="RNA_pol_sigma70_r2"/>
</dbReference>
<dbReference type="Gene3D" id="1.10.1740.10">
    <property type="match status" value="1"/>
</dbReference>
<evidence type="ECO:0000256" key="6">
    <source>
        <dbReference type="SAM" id="MobiDB-lite"/>
    </source>
</evidence>
<dbReference type="InterPro" id="IPR013324">
    <property type="entry name" value="RNA_pol_sigma_r3/r4-like"/>
</dbReference>
<sequence>MSSKYATMQPFRTLEQIKSVQEAELLQEPKLVENMRPISGTVIVHPYKPSTEAKVVPQIKHMKQLMPKLHQEARSMQPSKALQQSKLHRQSQQLKPIQQVKLQQRLNPHQQPNLVVADQQLTASLQMETRHDSFLEWVQSYQGALSQYCRSLVGTSWEAEDLVQETWLKVWRISLEKGSDFSVNKSYLYKIANHIYIDGRRKNRTGAESYSIDGTAVDELQANESDVASLWTAMETIVNRLPINQRITLMLIDVFRYTAAETAELLSTTEGAVKALLHRARTKLRSERKGTEADKGSRLGKRNGSSQAAAPHNEHIVYAYLKAFREHNPRALLMLMNESNALEQLQPPVLQKHRQQNARHQDNPKAAVYRQTFVWAAA</sequence>
<dbReference type="PANTHER" id="PTHR43133">
    <property type="entry name" value="RNA POLYMERASE ECF-TYPE SIGMA FACTO"/>
    <property type="match status" value="1"/>
</dbReference>
<evidence type="ECO:0000259" key="7">
    <source>
        <dbReference type="Pfam" id="PF04542"/>
    </source>
</evidence>
<proteinExistence type="inferred from homology"/>
<dbReference type="Proteomes" id="UP000447876">
    <property type="component" value="Unassembled WGS sequence"/>
</dbReference>
<dbReference type="GO" id="GO:0003677">
    <property type="term" value="F:DNA binding"/>
    <property type="evidence" value="ECO:0007669"/>
    <property type="project" value="UniProtKB-KW"/>
</dbReference>
<dbReference type="InterPro" id="IPR039425">
    <property type="entry name" value="RNA_pol_sigma-70-like"/>
</dbReference>
<protein>
    <submittedName>
        <fullName evidence="9">Sigma-70 family RNA polymerase sigma factor</fullName>
    </submittedName>
</protein>
<comment type="similarity">
    <text evidence="1">Belongs to the sigma-70 factor family. ECF subfamily.</text>
</comment>
<evidence type="ECO:0000256" key="3">
    <source>
        <dbReference type="ARBA" id="ARBA00023082"/>
    </source>
</evidence>
<evidence type="ECO:0000256" key="5">
    <source>
        <dbReference type="ARBA" id="ARBA00023163"/>
    </source>
</evidence>
<dbReference type="InterPro" id="IPR013325">
    <property type="entry name" value="RNA_pol_sigma_r2"/>
</dbReference>
<keyword evidence="2" id="KW-0805">Transcription regulation</keyword>
<dbReference type="OrthoDB" id="2381154at2"/>
<dbReference type="Gene3D" id="1.10.10.10">
    <property type="entry name" value="Winged helix-like DNA-binding domain superfamily/Winged helix DNA-binding domain"/>
    <property type="match status" value="1"/>
</dbReference>
<dbReference type="GO" id="GO:0006352">
    <property type="term" value="P:DNA-templated transcription initiation"/>
    <property type="evidence" value="ECO:0007669"/>
    <property type="project" value="InterPro"/>
</dbReference>
<keyword evidence="5" id="KW-0804">Transcription</keyword>
<organism evidence="9 10">
    <name type="scientific">Paenibacillus woosongensis</name>
    <dbReference type="NCBI Taxonomy" id="307580"/>
    <lineage>
        <taxon>Bacteria</taxon>
        <taxon>Bacillati</taxon>
        <taxon>Bacillota</taxon>
        <taxon>Bacilli</taxon>
        <taxon>Bacillales</taxon>
        <taxon>Paenibacillaceae</taxon>
        <taxon>Paenibacillus</taxon>
    </lineage>
</organism>
<evidence type="ECO:0000313" key="10">
    <source>
        <dbReference type="Proteomes" id="UP000447876"/>
    </source>
</evidence>
<evidence type="ECO:0000313" key="9">
    <source>
        <dbReference type="EMBL" id="MUG48179.1"/>
    </source>
</evidence>
<reference evidence="9 10" key="1">
    <citation type="submission" date="2019-11" db="EMBL/GenBank/DDBJ databases">
        <title>Draft genome sequences of five Paenibacillus species of dairy origin.</title>
        <authorList>
            <person name="Olajide A.M."/>
            <person name="Chen S."/>
            <person name="Lapointe G."/>
        </authorList>
    </citation>
    <scope>NUCLEOTIDE SEQUENCE [LARGE SCALE GENOMIC DNA]</scope>
    <source>
        <strain evidence="9 10">12CR55</strain>
    </source>
</reference>
<dbReference type="EMBL" id="WNZW01000021">
    <property type="protein sequence ID" value="MUG48179.1"/>
    <property type="molecule type" value="Genomic_DNA"/>
</dbReference>
<dbReference type="InterPro" id="IPR013249">
    <property type="entry name" value="RNA_pol_sigma70_r4_t2"/>
</dbReference>
<dbReference type="PANTHER" id="PTHR43133:SF8">
    <property type="entry name" value="RNA POLYMERASE SIGMA FACTOR HI_1459-RELATED"/>
    <property type="match status" value="1"/>
</dbReference>
<feature type="compositionally biased region" description="Basic and acidic residues" evidence="6">
    <location>
        <begin position="284"/>
        <end position="297"/>
    </location>
</feature>